<reference evidence="2 3" key="1">
    <citation type="submission" date="2020-04" db="EMBL/GenBank/DDBJ databases">
        <authorList>
            <person name="Klaysubun C."/>
            <person name="Duangmal K."/>
            <person name="Lipun K."/>
        </authorList>
    </citation>
    <scope>NUCLEOTIDE SEQUENCE [LARGE SCALE GENOMIC DNA]</scope>
    <source>
        <strain evidence="2 3">DSM 45300</strain>
    </source>
</reference>
<dbReference type="InterPro" id="IPR007569">
    <property type="entry name" value="DUF559"/>
</dbReference>
<dbReference type="Gene3D" id="3.40.960.10">
    <property type="entry name" value="VSR Endonuclease"/>
    <property type="match status" value="1"/>
</dbReference>
<sequence>MLQGPFRGGDAIAQGLITPGRLRGPGFERVFRGIYVPAGTPLDLVVRSRAAFQLLDGRGALAGYSAAALLGAGCAPGNAPAEITDPWGTLRARPGLLVHRERLGADDICTVAQCRVTTPVRTAWDLARRLDLVEAVVAVDALARVGGFAPSALLDLRSANPGARGCRGTDRVVALADPRAESPMETRLRLLLVLGGLPVPEPQYRIVDESGVVLARADLAYPDEKIAIEYDGEWHFRRDRSGRDNRRDDALARIGWETVRCIDEDVFVYPTQTITRIERLLTARSGPPRTAFR</sequence>
<evidence type="ECO:0000313" key="3">
    <source>
        <dbReference type="Proteomes" id="UP000586918"/>
    </source>
</evidence>
<dbReference type="AlphaFoldDB" id="A0A848DN82"/>
<evidence type="ECO:0000259" key="1">
    <source>
        <dbReference type="Pfam" id="PF04480"/>
    </source>
</evidence>
<comment type="caution">
    <text evidence="2">The sequence shown here is derived from an EMBL/GenBank/DDBJ whole genome shotgun (WGS) entry which is preliminary data.</text>
</comment>
<proteinExistence type="predicted"/>
<dbReference type="InterPro" id="IPR011335">
    <property type="entry name" value="Restrct_endonuc-II-like"/>
</dbReference>
<dbReference type="EMBL" id="JAAXKZ010000097">
    <property type="protein sequence ID" value="NMH94158.1"/>
    <property type="molecule type" value="Genomic_DNA"/>
</dbReference>
<gene>
    <name evidence="2" type="ORF">HF519_21780</name>
</gene>
<dbReference type="Proteomes" id="UP000586918">
    <property type="component" value="Unassembled WGS sequence"/>
</dbReference>
<dbReference type="Pfam" id="PF04480">
    <property type="entry name" value="DUF559"/>
    <property type="match status" value="1"/>
</dbReference>
<organism evidence="2 3">
    <name type="scientific">Pseudonocardia bannensis</name>
    <dbReference type="NCBI Taxonomy" id="630973"/>
    <lineage>
        <taxon>Bacteria</taxon>
        <taxon>Bacillati</taxon>
        <taxon>Actinomycetota</taxon>
        <taxon>Actinomycetes</taxon>
        <taxon>Pseudonocardiales</taxon>
        <taxon>Pseudonocardiaceae</taxon>
        <taxon>Pseudonocardia</taxon>
    </lineage>
</organism>
<dbReference type="RefSeq" id="WP_169414848.1">
    <property type="nucleotide sequence ID" value="NZ_JAAXKZ010000097.1"/>
</dbReference>
<evidence type="ECO:0000313" key="2">
    <source>
        <dbReference type="EMBL" id="NMH94158.1"/>
    </source>
</evidence>
<keyword evidence="3" id="KW-1185">Reference proteome</keyword>
<name>A0A848DN82_9PSEU</name>
<protein>
    <submittedName>
        <fullName evidence="2">DUF559 domain-containing protein</fullName>
    </submittedName>
</protein>
<dbReference type="SUPFAM" id="SSF52980">
    <property type="entry name" value="Restriction endonuclease-like"/>
    <property type="match status" value="1"/>
</dbReference>
<feature type="domain" description="DUF559" evidence="1">
    <location>
        <begin position="218"/>
        <end position="280"/>
    </location>
</feature>
<accession>A0A848DN82</accession>